<dbReference type="EMBL" id="CM002874">
    <property type="protein sequence ID" value="KFK31749.1"/>
    <property type="molecule type" value="Genomic_DNA"/>
</dbReference>
<proteinExistence type="inferred from homology"/>
<gene>
    <name evidence="4" type="ordered locus">AALP_Aa6g154200</name>
</gene>
<dbReference type="PANTHER" id="PTHR12940:SF0">
    <property type="entry name" value="SPLICING FACTOR ESS-2 HOMOLOG"/>
    <property type="match status" value="1"/>
</dbReference>
<keyword evidence="3" id="KW-0539">Nucleus</keyword>
<organism evidence="4 5">
    <name type="scientific">Arabis alpina</name>
    <name type="common">Alpine rock-cress</name>
    <dbReference type="NCBI Taxonomy" id="50452"/>
    <lineage>
        <taxon>Eukaryota</taxon>
        <taxon>Viridiplantae</taxon>
        <taxon>Streptophyta</taxon>
        <taxon>Embryophyta</taxon>
        <taxon>Tracheophyta</taxon>
        <taxon>Spermatophyta</taxon>
        <taxon>Magnoliopsida</taxon>
        <taxon>eudicotyledons</taxon>
        <taxon>Gunneridae</taxon>
        <taxon>Pentapetalae</taxon>
        <taxon>rosids</taxon>
        <taxon>malvids</taxon>
        <taxon>Brassicales</taxon>
        <taxon>Brassicaceae</taxon>
        <taxon>Arabideae</taxon>
        <taxon>Arabis</taxon>
    </lineage>
</organism>
<dbReference type="GO" id="GO:0071013">
    <property type="term" value="C:catalytic step 2 spliceosome"/>
    <property type="evidence" value="ECO:0007669"/>
    <property type="project" value="TreeGrafter"/>
</dbReference>
<evidence type="ECO:0000313" key="5">
    <source>
        <dbReference type="Proteomes" id="UP000029120"/>
    </source>
</evidence>
<reference evidence="5" key="1">
    <citation type="journal article" date="2015" name="Nat. Plants">
        <title>Genome expansion of Arabis alpina linked with retrotransposition and reduced symmetric DNA methylation.</title>
        <authorList>
            <person name="Willing E.M."/>
            <person name="Rawat V."/>
            <person name="Mandakova T."/>
            <person name="Maumus F."/>
            <person name="James G.V."/>
            <person name="Nordstroem K.J."/>
            <person name="Becker C."/>
            <person name="Warthmann N."/>
            <person name="Chica C."/>
            <person name="Szarzynska B."/>
            <person name="Zytnicki M."/>
            <person name="Albani M.C."/>
            <person name="Kiefer C."/>
            <person name="Bergonzi S."/>
            <person name="Castaings L."/>
            <person name="Mateos J.L."/>
            <person name="Berns M.C."/>
            <person name="Bujdoso N."/>
            <person name="Piofczyk T."/>
            <person name="de Lorenzo L."/>
            <person name="Barrero-Sicilia C."/>
            <person name="Mateos I."/>
            <person name="Piednoel M."/>
            <person name="Hagmann J."/>
            <person name="Chen-Min-Tao R."/>
            <person name="Iglesias-Fernandez R."/>
            <person name="Schuster S.C."/>
            <person name="Alonso-Blanco C."/>
            <person name="Roudier F."/>
            <person name="Carbonero P."/>
            <person name="Paz-Ares J."/>
            <person name="Davis S.J."/>
            <person name="Pecinka A."/>
            <person name="Quesneville H."/>
            <person name="Colot V."/>
            <person name="Lysak M.A."/>
            <person name="Weigel D."/>
            <person name="Coupland G."/>
            <person name="Schneeberger K."/>
        </authorList>
    </citation>
    <scope>NUCLEOTIDE SEQUENCE [LARGE SCALE GENOMIC DNA]</scope>
    <source>
        <strain evidence="5">cv. Pajares</strain>
    </source>
</reference>
<dbReference type="eggNOG" id="KOG2627">
    <property type="taxonomic scope" value="Eukaryota"/>
</dbReference>
<sequence length="105" mass="11885">MDSRPRVDGSVRFSTLQLQVLLRCVYQVGTETNPRGMIRDRDILSMSESDKRADNGYSFVRKPSPAPGLDESPFITWGDIPSRIHLSILVVALMGRTTTFHLHLR</sequence>
<dbReference type="Proteomes" id="UP000029120">
    <property type="component" value="Chromosome 6"/>
</dbReference>
<evidence type="ECO:0000313" key="4">
    <source>
        <dbReference type="EMBL" id="KFK31749.1"/>
    </source>
</evidence>
<protein>
    <submittedName>
        <fullName evidence="4">Uncharacterized protein</fullName>
    </submittedName>
</protein>
<evidence type="ECO:0000256" key="2">
    <source>
        <dbReference type="ARBA" id="ARBA00009072"/>
    </source>
</evidence>
<name>A0A087GPE7_ARAAL</name>
<comment type="similarity">
    <text evidence="2">Belongs to the ESS2 family.</text>
</comment>
<dbReference type="Gramene" id="KFK31749">
    <property type="protein sequence ID" value="KFK31749"/>
    <property type="gene ID" value="AALP_AA6G154200"/>
</dbReference>
<dbReference type="AlphaFoldDB" id="A0A087GPE7"/>
<keyword evidence="5" id="KW-1185">Reference proteome</keyword>
<dbReference type="OrthoDB" id="19679at2759"/>
<accession>A0A087GPE7</accession>
<dbReference type="PANTHER" id="PTHR12940">
    <property type="entry name" value="ES-2 PROTEIN - RELATED"/>
    <property type="match status" value="1"/>
</dbReference>
<dbReference type="InterPro" id="IPR019148">
    <property type="entry name" value="Nuclear_protein_DGCR14_ESS-2"/>
</dbReference>
<evidence type="ECO:0000256" key="3">
    <source>
        <dbReference type="ARBA" id="ARBA00023242"/>
    </source>
</evidence>
<evidence type="ECO:0000256" key="1">
    <source>
        <dbReference type="ARBA" id="ARBA00004123"/>
    </source>
</evidence>
<comment type="subcellular location">
    <subcellularLocation>
        <location evidence="1">Nucleus</location>
    </subcellularLocation>
</comment>